<feature type="domain" description="HTH tetR-type" evidence="4">
    <location>
        <begin position="10"/>
        <end position="70"/>
    </location>
</feature>
<sequence>MVVRPRRPTSVRRREIIEAARAVITEHGMQSLTIGNLARTVGVSEGAIYRHFSSKKRILAGLIEDIDLRLIERIDLIDGDPDSGLTRLEQVLHHNVAPSTLTGVSFFVIAEVLMNGDDELRQLMQASIDKHLTMIEAQLTVGVQKGEVSGDVDLKAAALQFYGLIQAVNTLNHFGSEEFPVGDSHKLWHIFNCGVSGL</sequence>
<gene>
    <name evidence="5" type="ORF">GBAR_LOCUS15950</name>
</gene>
<dbReference type="Proteomes" id="UP001174909">
    <property type="component" value="Unassembled WGS sequence"/>
</dbReference>
<dbReference type="Pfam" id="PF00440">
    <property type="entry name" value="TetR_N"/>
    <property type="match status" value="1"/>
</dbReference>
<proteinExistence type="predicted"/>
<evidence type="ECO:0000256" key="2">
    <source>
        <dbReference type="ARBA" id="ARBA00023125"/>
    </source>
</evidence>
<dbReference type="PROSITE" id="PS01081">
    <property type="entry name" value="HTH_TETR_1"/>
    <property type="match status" value="1"/>
</dbReference>
<evidence type="ECO:0000256" key="1">
    <source>
        <dbReference type="ARBA" id="ARBA00023015"/>
    </source>
</evidence>
<keyword evidence="1" id="KW-0805">Transcription regulation</keyword>
<reference evidence="5" key="1">
    <citation type="submission" date="2023-03" db="EMBL/GenBank/DDBJ databases">
        <authorList>
            <person name="Steffen K."/>
            <person name="Cardenas P."/>
        </authorList>
    </citation>
    <scope>NUCLEOTIDE SEQUENCE</scope>
</reference>
<evidence type="ECO:0000259" key="4">
    <source>
        <dbReference type="PROSITE" id="PS50977"/>
    </source>
</evidence>
<name>A0AA35WNJ5_GEOBA</name>
<dbReference type="InterPro" id="IPR009057">
    <property type="entry name" value="Homeodomain-like_sf"/>
</dbReference>
<dbReference type="EMBL" id="CASHTH010002311">
    <property type="protein sequence ID" value="CAI8027983.1"/>
    <property type="molecule type" value="Genomic_DNA"/>
</dbReference>
<keyword evidence="6" id="KW-1185">Reference proteome</keyword>
<dbReference type="InterPro" id="IPR036271">
    <property type="entry name" value="Tet_transcr_reg_TetR-rel_C_sf"/>
</dbReference>
<evidence type="ECO:0000313" key="6">
    <source>
        <dbReference type="Proteomes" id="UP001174909"/>
    </source>
</evidence>
<dbReference type="PANTHER" id="PTHR30055">
    <property type="entry name" value="HTH-TYPE TRANSCRIPTIONAL REGULATOR RUTR"/>
    <property type="match status" value="1"/>
</dbReference>
<dbReference type="PRINTS" id="PR00455">
    <property type="entry name" value="HTHTETR"/>
</dbReference>
<dbReference type="Gene3D" id="1.10.357.10">
    <property type="entry name" value="Tetracycline Repressor, domain 2"/>
    <property type="match status" value="1"/>
</dbReference>
<protein>
    <submittedName>
        <fullName evidence="5">Nucleoid occlusion factor SlmA</fullName>
    </submittedName>
</protein>
<organism evidence="5 6">
    <name type="scientific">Geodia barretti</name>
    <name type="common">Barrett's horny sponge</name>
    <dbReference type="NCBI Taxonomy" id="519541"/>
    <lineage>
        <taxon>Eukaryota</taxon>
        <taxon>Metazoa</taxon>
        <taxon>Porifera</taxon>
        <taxon>Demospongiae</taxon>
        <taxon>Heteroscleromorpha</taxon>
        <taxon>Tetractinellida</taxon>
        <taxon>Astrophorina</taxon>
        <taxon>Geodiidae</taxon>
        <taxon>Geodia</taxon>
    </lineage>
</organism>
<dbReference type="GO" id="GO:0000976">
    <property type="term" value="F:transcription cis-regulatory region binding"/>
    <property type="evidence" value="ECO:0007669"/>
    <property type="project" value="TreeGrafter"/>
</dbReference>
<dbReference type="PROSITE" id="PS50977">
    <property type="entry name" value="HTH_TETR_2"/>
    <property type="match status" value="1"/>
</dbReference>
<dbReference type="AlphaFoldDB" id="A0AA35WNJ5"/>
<dbReference type="GO" id="GO:0003700">
    <property type="term" value="F:DNA-binding transcription factor activity"/>
    <property type="evidence" value="ECO:0007669"/>
    <property type="project" value="TreeGrafter"/>
</dbReference>
<dbReference type="InterPro" id="IPR050109">
    <property type="entry name" value="HTH-type_TetR-like_transc_reg"/>
</dbReference>
<accession>A0AA35WNJ5</accession>
<dbReference type="SUPFAM" id="SSF46689">
    <property type="entry name" value="Homeodomain-like"/>
    <property type="match status" value="1"/>
</dbReference>
<dbReference type="InterPro" id="IPR001647">
    <property type="entry name" value="HTH_TetR"/>
</dbReference>
<keyword evidence="3" id="KW-0804">Transcription</keyword>
<dbReference type="InterPro" id="IPR023772">
    <property type="entry name" value="DNA-bd_HTH_TetR-type_CS"/>
</dbReference>
<evidence type="ECO:0000313" key="5">
    <source>
        <dbReference type="EMBL" id="CAI8027983.1"/>
    </source>
</evidence>
<dbReference type="SUPFAM" id="SSF48498">
    <property type="entry name" value="Tetracyclin repressor-like, C-terminal domain"/>
    <property type="match status" value="1"/>
</dbReference>
<dbReference type="PANTHER" id="PTHR30055:SF234">
    <property type="entry name" value="HTH-TYPE TRANSCRIPTIONAL REGULATOR BETI"/>
    <property type="match status" value="1"/>
</dbReference>
<comment type="caution">
    <text evidence="5">The sequence shown here is derived from an EMBL/GenBank/DDBJ whole genome shotgun (WGS) entry which is preliminary data.</text>
</comment>
<keyword evidence="2" id="KW-0238">DNA-binding</keyword>
<evidence type="ECO:0000256" key="3">
    <source>
        <dbReference type="ARBA" id="ARBA00023163"/>
    </source>
</evidence>